<protein>
    <submittedName>
        <fullName evidence="2">Uncharacterized protein</fullName>
    </submittedName>
</protein>
<dbReference type="AlphaFoldDB" id="A0A8H6UMD6"/>
<organism evidence="2 3">
    <name type="scientific">Aspergillus hiratsukae</name>
    <dbReference type="NCBI Taxonomy" id="1194566"/>
    <lineage>
        <taxon>Eukaryota</taxon>
        <taxon>Fungi</taxon>
        <taxon>Dikarya</taxon>
        <taxon>Ascomycota</taxon>
        <taxon>Pezizomycotina</taxon>
        <taxon>Eurotiomycetes</taxon>
        <taxon>Eurotiomycetidae</taxon>
        <taxon>Eurotiales</taxon>
        <taxon>Aspergillaceae</taxon>
        <taxon>Aspergillus</taxon>
        <taxon>Aspergillus subgen. Fumigati</taxon>
    </lineage>
</organism>
<accession>A0A8H6UMD6</accession>
<feature type="compositionally biased region" description="Polar residues" evidence="1">
    <location>
        <begin position="1"/>
        <end position="11"/>
    </location>
</feature>
<proteinExistence type="predicted"/>
<evidence type="ECO:0000313" key="2">
    <source>
        <dbReference type="EMBL" id="KAF7156650.1"/>
    </source>
</evidence>
<comment type="caution">
    <text evidence="2">The sequence shown here is derived from an EMBL/GenBank/DDBJ whole genome shotgun (WGS) entry which is preliminary data.</text>
</comment>
<evidence type="ECO:0000256" key="1">
    <source>
        <dbReference type="SAM" id="MobiDB-lite"/>
    </source>
</evidence>
<dbReference type="Proteomes" id="UP000662466">
    <property type="component" value="Unassembled WGS sequence"/>
</dbReference>
<gene>
    <name evidence="2" type="ORF">CNMCM6106_000940</name>
</gene>
<name>A0A8H6UMD6_9EURO</name>
<evidence type="ECO:0000313" key="3">
    <source>
        <dbReference type="Proteomes" id="UP000662466"/>
    </source>
</evidence>
<sequence length="177" mass="19485">MLATLALTNHQRPNLNTLPRPRPLPRPRIPKRRMRHPLRNINPFLPRRHKTIRALQQQPLLILHAGEIHPPLVGIILDSHGLARPRAPDVDYAVACAFAQNALCLVGLDVETDAVFGCFTGLIDMRSINWLSRGSGVLFADGMIEDNDAVGAGDMLAQQLLDFWVVEALDVGVGVEG</sequence>
<dbReference type="EMBL" id="JACBAF010002309">
    <property type="protein sequence ID" value="KAF7156650.1"/>
    <property type="molecule type" value="Genomic_DNA"/>
</dbReference>
<reference evidence="2" key="1">
    <citation type="submission" date="2020-06" db="EMBL/GenBank/DDBJ databases">
        <title>Draft genome sequences of strains closely related to Aspergillus parafelis and Aspergillus hiratsukae.</title>
        <authorList>
            <person name="Dos Santos R.A.C."/>
            <person name="Rivero-Menendez O."/>
            <person name="Steenwyk J.L."/>
            <person name="Mead M.E."/>
            <person name="Goldman G.H."/>
            <person name="Alastruey-Izquierdo A."/>
            <person name="Rokas A."/>
        </authorList>
    </citation>
    <scope>NUCLEOTIDE SEQUENCE</scope>
    <source>
        <strain evidence="2">CNM-CM6106</strain>
    </source>
</reference>
<feature type="region of interest" description="Disordered" evidence="1">
    <location>
        <begin position="1"/>
        <end position="31"/>
    </location>
</feature>